<sequence length="607" mass="69719">MATLPVTLPVNPEFGSRERIGDHLAIMRKFKRILEDAERPGRHAHRFPPPPPGVSGQEQEGKWRVQCLLMSAEVRYSRDVAIIFYAHLLSPFKFQSDIVSSFWMLWWKAEIEFPLARMCAINTDNASKLAWMYQYPNIPYQTVEFTPTGDHAYITAENVMDIHGYRCGSKHCKKKAYVIPMTEWSKYRVGRAKLTCPGCKTTFTNRETKPETLHEFSRAMFGFPVFNLWDSPQRQFGKQGLVDRILALTQVQSLIPVQGLIPDHTSRYIKFLQLIKESKCTLVPTLDIDLLWHTHQLSPVAYDKYCKTQVGRQVDHVDTIRTAKRSTGEDDTARLWAVRYGEFYFDPENTAKNIEIKQRKGRCKQKREAMEAKLAAYDYNHQYIKKALDEASDRLATKHASIRDTHTAVSALNAAVANVETAKESVKPTLRLLELRYYRRSRRQQLRELEDKRRSLVEEYIHKRCEVEALEYEVAREQKPDYKEWEEAKKARRLLEQRLAAEVTLATEAIWQQQQQYQEDRYDGSWCSIVPSEVQPSTQGILGEEEEKKEEEKEEEEKEEGAVEEKGAVEEEGPAGEVAAAAAADAAEEEEDAAVDAAVANPGIPIA</sequence>
<dbReference type="InterPro" id="IPR009836">
    <property type="entry name" value="GRDP-like"/>
</dbReference>
<dbReference type="PANTHER" id="PTHR34365:SF7">
    <property type="entry name" value="GLYCINE-RICH DOMAIN-CONTAINING PROTEIN 1"/>
    <property type="match status" value="1"/>
</dbReference>
<feature type="compositionally biased region" description="Acidic residues" evidence="2">
    <location>
        <begin position="543"/>
        <end position="559"/>
    </location>
</feature>
<dbReference type="Proteomes" id="UP001219568">
    <property type="component" value="Unassembled WGS sequence"/>
</dbReference>
<feature type="compositionally biased region" description="Low complexity" evidence="2">
    <location>
        <begin position="575"/>
        <end position="585"/>
    </location>
</feature>
<dbReference type="EMBL" id="JAQJZL010000003">
    <property type="protein sequence ID" value="KAJ6048035.1"/>
    <property type="molecule type" value="Genomic_DNA"/>
</dbReference>
<accession>A0AAD6NBE6</accession>
<evidence type="ECO:0000256" key="1">
    <source>
        <dbReference type="SAM" id="Coils"/>
    </source>
</evidence>
<organism evidence="3 4">
    <name type="scientific">Penicillium canescens</name>
    <dbReference type="NCBI Taxonomy" id="5083"/>
    <lineage>
        <taxon>Eukaryota</taxon>
        <taxon>Fungi</taxon>
        <taxon>Dikarya</taxon>
        <taxon>Ascomycota</taxon>
        <taxon>Pezizomycotina</taxon>
        <taxon>Eurotiomycetes</taxon>
        <taxon>Eurotiomycetidae</taxon>
        <taxon>Eurotiales</taxon>
        <taxon>Aspergillaceae</taxon>
        <taxon>Penicillium</taxon>
    </lineage>
</organism>
<comment type="caution">
    <text evidence="3">The sequence shown here is derived from an EMBL/GenBank/DDBJ whole genome shotgun (WGS) entry which is preliminary data.</text>
</comment>
<dbReference type="AlphaFoldDB" id="A0AAD6NBE6"/>
<name>A0AAD6NBE6_PENCN</name>
<keyword evidence="1" id="KW-0175">Coiled coil</keyword>
<evidence type="ECO:0000313" key="3">
    <source>
        <dbReference type="EMBL" id="KAJ6048035.1"/>
    </source>
</evidence>
<keyword evidence="4" id="KW-1185">Reference proteome</keyword>
<reference evidence="3" key="1">
    <citation type="journal article" date="2023" name="IMA Fungus">
        <title>Comparative genomic study of the Penicillium genus elucidates a diverse pangenome and 15 lateral gene transfer events.</title>
        <authorList>
            <person name="Petersen C."/>
            <person name="Sorensen T."/>
            <person name="Nielsen M.R."/>
            <person name="Sondergaard T.E."/>
            <person name="Sorensen J.L."/>
            <person name="Fitzpatrick D.A."/>
            <person name="Frisvad J.C."/>
            <person name="Nielsen K.L."/>
        </authorList>
    </citation>
    <scope>NUCLEOTIDE SEQUENCE</scope>
    <source>
        <strain evidence="3">IBT 15450</strain>
    </source>
</reference>
<dbReference type="Pfam" id="PF07173">
    <property type="entry name" value="GRDP-like"/>
    <property type="match status" value="1"/>
</dbReference>
<reference evidence="3" key="2">
    <citation type="submission" date="2023-01" db="EMBL/GenBank/DDBJ databases">
        <authorList>
            <person name="Petersen C."/>
        </authorList>
    </citation>
    <scope>NUCLEOTIDE SEQUENCE</scope>
    <source>
        <strain evidence="3">IBT 15450</strain>
    </source>
</reference>
<evidence type="ECO:0000313" key="4">
    <source>
        <dbReference type="Proteomes" id="UP001219568"/>
    </source>
</evidence>
<evidence type="ECO:0000256" key="2">
    <source>
        <dbReference type="SAM" id="MobiDB-lite"/>
    </source>
</evidence>
<protein>
    <submittedName>
        <fullName evidence="3">Uncharacterized protein</fullName>
    </submittedName>
</protein>
<feature type="compositionally biased region" description="Basic and acidic residues" evidence="2">
    <location>
        <begin position="560"/>
        <end position="569"/>
    </location>
</feature>
<proteinExistence type="predicted"/>
<feature type="coiled-coil region" evidence="1">
    <location>
        <begin position="439"/>
        <end position="466"/>
    </location>
</feature>
<gene>
    <name evidence="3" type="ORF">N7460_004182</name>
</gene>
<dbReference type="PANTHER" id="PTHR34365">
    <property type="entry name" value="ENOLASE (DUF1399)"/>
    <property type="match status" value="1"/>
</dbReference>
<feature type="region of interest" description="Disordered" evidence="2">
    <location>
        <begin position="530"/>
        <end position="607"/>
    </location>
</feature>